<comment type="caution">
    <text evidence="3">The sequence shown here is derived from an EMBL/GenBank/DDBJ whole genome shotgun (WGS) entry which is preliminary data.</text>
</comment>
<feature type="compositionally biased region" description="Polar residues" evidence="1">
    <location>
        <begin position="328"/>
        <end position="339"/>
    </location>
</feature>
<reference evidence="3 4" key="1">
    <citation type="submission" date="2021-02" db="EMBL/GenBank/DDBJ databases">
        <title>Variation within the Batrachochytrium salamandrivorans European outbreak.</title>
        <authorList>
            <person name="Kelly M."/>
            <person name="Pasmans F."/>
            <person name="Shea T.P."/>
            <person name="Munoz J.F."/>
            <person name="Carranza S."/>
            <person name="Cuomo C.A."/>
            <person name="Martel A."/>
        </authorList>
    </citation>
    <scope>NUCLEOTIDE SEQUENCE [LARGE SCALE GENOMIC DNA]</scope>
    <source>
        <strain evidence="3 4">AMFP18/2</strain>
    </source>
</reference>
<feature type="transmembrane region" description="Helical" evidence="2">
    <location>
        <begin position="169"/>
        <end position="189"/>
    </location>
</feature>
<evidence type="ECO:0008006" key="5">
    <source>
        <dbReference type="Google" id="ProtNLM"/>
    </source>
</evidence>
<keyword evidence="2" id="KW-0472">Membrane</keyword>
<feature type="transmembrane region" description="Helical" evidence="2">
    <location>
        <begin position="57"/>
        <end position="79"/>
    </location>
</feature>
<organism evidence="3 4">
    <name type="scientific">Batrachochytrium salamandrivorans</name>
    <dbReference type="NCBI Taxonomy" id="1357716"/>
    <lineage>
        <taxon>Eukaryota</taxon>
        <taxon>Fungi</taxon>
        <taxon>Fungi incertae sedis</taxon>
        <taxon>Chytridiomycota</taxon>
        <taxon>Chytridiomycota incertae sedis</taxon>
        <taxon>Chytridiomycetes</taxon>
        <taxon>Rhizophydiales</taxon>
        <taxon>Rhizophydiales incertae sedis</taxon>
        <taxon>Batrachochytrium</taxon>
    </lineage>
</organism>
<feature type="transmembrane region" description="Helical" evidence="2">
    <location>
        <begin position="209"/>
        <end position="232"/>
    </location>
</feature>
<gene>
    <name evidence="3" type="ORF">BASA50_009588</name>
</gene>
<feature type="region of interest" description="Disordered" evidence="1">
    <location>
        <begin position="319"/>
        <end position="339"/>
    </location>
</feature>
<feature type="transmembrane region" description="Helical" evidence="2">
    <location>
        <begin position="20"/>
        <end position="45"/>
    </location>
</feature>
<keyword evidence="2" id="KW-1133">Transmembrane helix</keyword>
<name>A0ABQ8F0Y8_9FUNG</name>
<evidence type="ECO:0000313" key="3">
    <source>
        <dbReference type="EMBL" id="KAH6590175.1"/>
    </source>
</evidence>
<evidence type="ECO:0000256" key="2">
    <source>
        <dbReference type="SAM" id="Phobius"/>
    </source>
</evidence>
<evidence type="ECO:0000313" key="4">
    <source>
        <dbReference type="Proteomes" id="UP001648503"/>
    </source>
</evidence>
<keyword evidence="4" id="KW-1185">Reference proteome</keyword>
<evidence type="ECO:0000256" key="1">
    <source>
        <dbReference type="SAM" id="MobiDB-lite"/>
    </source>
</evidence>
<feature type="transmembrane region" description="Helical" evidence="2">
    <location>
        <begin position="138"/>
        <end position="157"/>
    </location>
</feature>
<sequence length="339" mass="36980">MLETESLYIVPTSNLYDPLYAIVLAMAVAVGGGNLLMIASVAIPMLHGDRAGRTLKIALMTLNIASCAVQIVECITMYGLGQDQVTLAILGVSPLTAFILGGITLLQLEIRFTFNSLYSLRSVANTGWLPSQKLQARIIVATLHLMMCWPAYVSMHVSEWESDWETVGLSLQSLLIAMVSFIQAILITFRLAQYYKSESRSHPIRARHFVLVVLLTMTFVMDIIGVAAYTWGTILQRGSNLDRIYLGLLGGQFAVSCLGVEVLCETASLLMMVHLVKAKHAVITPSTSNTTAVPSLNSAVLANSPAMILPHTFHSSLFNNKSDKSTHQRTGSNISYISK</sequence>
<feature type="transmembrane region" description="Helical" evidence="2">
    <location>
        <begin position="85"/>
        <end position="106"/>
    </location>
</feature>
<dbReference type="EMBL" id="JAFCIX010000436">
    <property type="protein sequence ID" value="KAH6590175.1"/>
    <property type="molecule type" value="Genomic_DNA"/>
</dbReference>
<keyword evidence="2" id="KW-0812">Transmembrane</keyword>
<proteinExistence type="predicted"/>
<accession>A0ABQ8F0Y8</accession>
<protein>
    <recommendedName>
        <fullName evidence="5">G-protein coupled receptors family 1 profile domain-containing protein</fullName>
    </recommendedName>
</protein>
<dbReference type="Proteomes" id="UP001648503">
    <property type="component" value="Unassembled WGS sequence"/>
</dbReference>